<accession>U5JDZ3</accession>
<dbReference type="EMBL" id="JX437184">
    <property type="protein sequence ID" value="AGN03154.1"/>
    <property type="molecule type" value="mRNA"/>
</dbReference>
<evidence type="ECO:0000256" key="1">
    <source>
        <dbReference type="SAM" id="SignalP"/>
    </source>
</evidence>
<proteinExistence type="evidence at transcript level"/>
<sequence length="103" mass="11296">MAKLACFFLLLIAASAVIEVRGTAEDEQIKEVTNKDEKGLPKVMGITRKMLPNAEIMTTILRLPENNENANVGCVSHYGKCDGIINQCCDPWLCTPPIIGFCL</sequence>
<dbReference type="EMBL" id="JX437180">
    <property type="protein sequence ID" value="AGN03150.1"/>
    <property type="molecule type" value="Genomic_DNA"/>
</dbReference>
<name>U5JDZ3_ALLCA</name>
<reference evidence="2" key="2">
    <citation type="submission" date="2013-10" db="EMBL/GenBank/DDBJ databases">
        <title>Allotides C1-C5: Proline-rich Cystine Knot a-Amylase Inhibitors from Allamanda cathartica.</title>
        <authorList>
            <person name="Tam J.P."/>
        </authorList>
    </citation>
    <scope>NUCLEOTIDE SEQUENCE</scope>
</reference>
<evidence type="ECO:0000313" key="2">
    <source>
        <dbReference type="EMBL" id="AGN03150.1"/>
    </source>
</evidence>
<feature type="signal peptide" evidence="1">
    <location>
        <begin position="1"/>
        <end position="16"/>
    </location>
</feature>
<reference evidence="2" key="1">
    <citation type="submission" date="2012-07" db="EMBL/GenBank/DDBJ databases">
        <authorList>
            <person name="Nguyen P."/>
        </authorList>
    </citation>
    <scope>NUCLEOTIDE SEQUENCE</scope>
</reference>
<gene>
    <name evidence="2" type="primary">ac5</name>
</gene>
<organism evidence="2">
    <name type="scientific">Allamanda cathartica</name>
    <name type="common">Yellow allamanda</name>
    <dbReference type="NCBI Taxonomy" id="52818"/>
    <lineage>
        <taxon>Eukaryota</taxon>
        <taxon>Viridiplantae</taxon>
        <taxon>Streptophyta</taxon>
        <taxon>Embryophyta</taxon>
        <taxon>Tracheophyta</taxon>
        <taxon>Spermatophyta</taxon>
        <taxon>Magnoliopsida</taxon>
        <taxon>eudicotyledons</taxon>
        <taxon>Gunneridae</taxon>
        <taxon>Pentapetalae</taxon>
        <taxon>asterids</taxon>
        <taxon>lamiids</taxon>
        <taxon>Gentianales</taxon>
        <taxon>Apocynaceae</taxon>
        <taxon>Rauvolfioideae</taxon>
        <taxon>Plumerieae</taxon>
        <taxon>Allamandinae</taxon>
        <taxon>Allamanda</taxon>
    </lineage>
</organism>
<keyword evidence="1" id="KW-0732">Signal</keyword>
<dbReference type="AlphaFoldDB" id="U5JDZ3"/>
<protein>
    <submittedName>
        <fullName evidence="2">Ac5 protein</fullName>
    </submittedName>
</protein>
<feature type="chain" id="PRO_5007731346" evidence="1">
    <location>
        <begin position="17"/>
        <end position="103"/>
    </location>
</feature>